<dbReference type="InterPro" id="IPR007197">
    <property type="entry name" value="rSAM"/>
</dbReference>
<dbReference type="GO" id="GO:0046872">
    <property type="term" value="F:metal ion binding"/>
    <property type="evidence" value="ECO:0007669"/>
    <property type="project" value="UniProtKB-KW"/>
</dbReference>
<keyword evidence="5" id="KW-0408">Iron</keyword>
<dbReference type="GO" id="GO:0003824">
    <property type="term" value="F:catalytic activity"/>
    <property type="evidence" value="ECO:0007669"/>
    <property type="project" value="InterPro"/>
</dbReference>
<keyword evidence="2" id="KW-0004">4Fe-4S</keyword>
<dbReference type="SUPFAM" id="SSF102114">
    <property type="entry name" value="Radical SAM enzymes"/>
    <property type="match status" value="1"/>
</dbReference>
<name>A0A552FRW3_MICAE</name>
<dbReference type="Proteomes" id="UP000316958">
    <property type="component" value="Unassembled WGS sequence"/>
</dbReference>
<dbReference type="InterPro" id="IPR058240">
    <property type="entry name" value="rSAM_sf"/>
</dbReference>
<dbReference type="Pfam" id="PF04055">
    <property type="entry name" value="Radical_SAM"/>
    <property type="match status" value="1"/>
</dbReference>
<proteinExistence type="predicted"/>
<evidence type="ECO:0000256" key="2">
    <source>
        <dbReference type="ARBA" id="ARBA00022485"/>
    </source>
</evidence>
<protein>
    <submittedName>
        <fullName evidence="8">Radical SAM protein</fullName>
    </submittedName>
</protein>
<evidence type="ECO:0000313" key="9">
    <source>
        <dbReference type="Proteomes" id="UP000316958"/>
    </source>
</evidence>
<dbReference type="Gene3D" id="3.20.20.70">
    <property type="entry name" value="Aldolase class I"/>
    <property type="match status" value="1"/>
</dbReference>
<keyword evidence="6" id="KW-0411">Iron-sulfur</keyword>
<keyword evidence="4" id="KW-0479">Metal-binding</keyword>
<dbReference type="AlphaFoldDB" id="A0A552FRW3"/>
<evidence type="ECO:0000256" key="4">
    <source>
        <dbReference type="ARBA" id="ARBA00022723"/>
    </source>
</evidence>
<evidence type="ECO:0000259" key="7">
    <source>
        <dbReference type="PROSITE" id="PS51918"/>
    </source>
</evidence>
<reference evidence="8 9" key="1">
    <citation type="submission" date="2019-01" db="EMBL/GenBank/DDBJ databases">
        <title>Coherence of Microcystis species and biogeography revealed through population genomics.</title>
        <authorList>
            <person name="Perez-Carrascal O.M."/>
            <person name="Terrat Y."/>
            <person name="Giani A."/>
            <person name="Fortin N."/>
            <person name="Tromas N."/>
            <person name="Shapiro B.J."/>
        </authorList>
    </citation>
    <scope>NUCLEOTIDE SEQUENCE [LARGE SCALE GENOMIC DNA]</scope>
    <source>
        <strain evidence="8">Ma_QC_Ch_20071001_S25D</strain>
    </source>
</reference>
<dbReference type="EMBL" id="SFBE01000208">
    <property type="protein sequence ID" value="TRU49475.1"/>
    <property type="molecule type" value="Genomic_DNA"/>
</dbReference>
<dbReference type="InterPro" id="IPR013785">
    <property type="entry name" value="Aldolase_TIM"/>
</dbReference>
<dbReference type="Pfam" id="PF13186">
    <property type="entry name" value="SPASM"/>
    <property type="match status" value="1"/>
</dbReference>
<comment type="caution">
    <text evidence="8">The sequence shown here is derived from an EMBL/GenBank/DDBJ whole genome shotgun (WGS) entry which is preliminary data.</text>
</comment>
<comment type="cofactor">
    <cofactor evidence="1">
        <name>[4Fe-4S] cluster</name>
        <dbReference type="ChEBI" id="CHEBI:49883"/>
    </cofactor>
</comment>
<dbReference type="SFLD" id="SFLDG01387">
    <property type="entry name" value="BtrN-like_SPASM_domain_contain"/>
    <property type="match status" value="1"/>
</dbReference>
<evidence type="ECO:0000256" key="6">
    <source>
        <dbReference type="ARBA" id="ARBA00023014"/>
    </source>
</evidence>
<dbReference type="SFLD" id="SFLDS00029">
    <property type="entry name" value="Radical_SAM"/>
    <property type="match status" value="1"/>
</dbReference>
<dbReference type="GO" id="GO:0051536">
    <property type="term" value="F:iron-sulfur cluster binding"/>
    <property type="evidence" value="ECO:0007669"/>
    <property type="project" value="UniProtKB-KW"/>
</dbReference>
<dbReference type="PANTHER" id="PTHR11228">
    <property type="entry name" value="RADICAL SAM DOMAIN PROTEIN"/>
    <property type="match status" value="1"/>
</dbReference>
<dbReference type="InterPro" id="IPR034391">
    <property type="entry name" value="AdoMet-like_SPASM_containing"/>
</dbReference>
<dbReference type="InterPro" id="IPR050377">
    <property type="entry name" value="Radical_SAM_PqqE_MftC-like"/>
</dbReference>
<accession>A0A552FRW3</accession>
<dbReference type="PROSITE" id="PS51918">
    <property type="entry name" value="RADICAL_SAM"/>
    <property type="match status" value="1"/>
</dbReference>
<feature type="domain" description="Radical SAM core" evidence="7">
    <location>
        <begin position="132"/>
        <end position="360"/>
    </location>
</feature>
<dbReference type="PANTHER" id="PTHR11228:SF34">
    <property type="entry name" value="TUNGSTEN-CONTAINING ALDEHYDE FERREDOXIN OXIDOREDUCTASE COFACTOR MODIFYING PROTEIN"/>
    <property type="match status" value="1"/>
</dbReference>
<keyword evidence="3" id="KW-0949">S-adenosyl-L-methionine</keyword>
<evidence type="ECO:0000256" key="1">
    <source>
        <dbReference type="ARBA" id="ARBA00001966"/>
    </source>
</evidence>
<dbReference type="SFLD" id="SFLDG01067">
    <property type="entry name" value="SPASM/twitch_domain_containing"/>
    <property type="match status" value="1"/>
</dbReference>
<sequence length="462" mass="53750">MKDSQEFWQNYLRGYCEEKNLILDIPAHGIPLHEKSCENLLFTLKNNKSIIVFQPTLPVLSELGLPSYPILAYIYPHELSQVYQQLKPKIPMILRDKIFDSISLSLRNKVNLISQIDIDEQLYYFVNYYGKAINPSYVRVIISNNCNLKCIMCPYHSSLLKKTHTTDFFQRKKEMSWEMIERLAQDCGQAKIPILIGSVEEPLLHPKLVDFIQLCRQQGVPKVHLTTNGQLLTQDYSKALLNAGLTSIDISIDAATPDTYLKIRGADLKRVESNIVGFLKIRDQLGIDCDVRTSFVRNQNITSEEEENFLSRWLTKVNSVFILNLAEYQETNTRLKNTNQASLQDSLEYYQQKSQGRWPCLFPFIEMAVLPDGRIYYCIETLFRLGFDQDIQSLGNYHQQTLSEIWSGELFQKLRQDLILKQLDERKACQKCDMWKSQIIHKEQQNKYQVITTTVTKIYSQV</sequence>
<dbReference type="CDD" id="cd01335">
    <property type="entry name" value="Radical_SAM"/>
    <property type="match status" value="1"/>
</dbReference>
<evidence type="ECO:0000256" key="5">
    <source>
        <dbReference type="ARBA" id="ARBA00023004"/>
    </source>
</evidence>
<gene>
    <name evidence="8" type="ORF">EWV57_12275</name>
</gene>
<evidence type="ECO:0000313" key="8">
    <source>
        <dbReference type="EMBL" id="TRU49475.1"/>
    </source>
</evidence>
<evidence type="ECO:0000256" key="3">
    <source>
        <dbReference type="ARBA" id="ARBA00022691"/>
    </source>
</evidence>
<dbReference type="InterPro" id="IPR023885">
    <property type="entry name" value="4Fe4S-binding_SPASM_dom"/>
</dbReference>
<dbReference type="CDD" id="cd21109">
    <property type="entry name" value="SPASM"/>
    <property type="match status" value="1"/>
</dbReference>
<organism evidence="8 9">
    <name type="scientific">Microcystis aeruginosa Ma_QC_Ch_20071001_S25D</name>
    <dbReference type="NCBI Taxonomy" id="2486250"/>
    <lineage>
        <taxon>Bacteria</taxon>
        <taxon>Bacillati</taxon>
        <taxon>Cyanobacteriota</taxon>
        <taxon>Cyanophyceae</taxon>
        <taxon>Oscillatoriophycideae</taxon>
        <taxon>Chroococcales</taxon>
        <taxon>Microcystaceae</taxon>
        <taxon>Microcystis</taxon>
    </lineage>
</organism>